<dbReference type="GO" id="GO:0003700">
    <property type="term" value="F:DNA-binding transcription factor activity"/>
    <property type="evidence" value="ECO:0007669"/>
    <property type="project" value="InterPro"/>
</dbReference>
<accession>A0A0B3RXQ1</accession>
<keyword evidence="3" id="KW-0238">DNA-binding</keyword>
<evidence type="ECO:0000259" key="5">
    <source>
        <dbReference type="PROSITE" id="PS50931"/>
    </source>
</evidence>
<organism evidence="6 7">
    <name type="scientific">Mameliella alba</name>
    <dbReference type="NCBI Taxonomy" id="561184"/>
    <lineage>
        <taxon>Bacteria</taxon>
        <taxon>Pseudomonadati</taxon>
        <taxon>Pseudomonadota</taxon>
        <taxon>Alphaproteobacteria</taxon>
        <taxon>Rhodobacterales</taxon>
        <taxon>Roseobacteraceae</taxon>
        <taxon>Mameliella</taxon>
    </lineage>
</organism>
<dbReference type="Proteomes" id="UP000030960">
    <property type="component" value="Unassembled WGS sequence"/>
</dbReference>
<evidence type="ECO:0000313" key="7">
    <source>
        <dbReference type="Proteomes" id="UP000030960"/>
    </source>
</evidence>
<reference evidence="6 7" key="1">
    <citation type="submission" date="2014-10" db="EMBL/GenBank/DDBJ databases">
        <title>Genome sequence of Ponticoccus sp. strain UMTAT08 isolated from clonal culture of toxic dinoflagellate Alexandrium tamiyavanichii.</title>
        <authorList>
            <person name="Gan H.Y."/>
            <person name="Muhd D.-D."/>
            <person name="Mohd Noor M.E."/>
            <person name="Yeong Y.S."/>
            <person name="Usup G."/>
        </authorList>
    </citation>
    <scope>NUCLEOTIDE SEQUENCE [LARGE SCALE GENOMIC DNA]</scope>
    <source>
        <strain evidence="6 7">UMTAT08</strain>
    </source>
</reference>
<keyword evidence="4" id="KW-0804">Transcription</keyword>
<dbReference type="GO" id="GO:0003677">
    <property type="term" value="F:DNA binding"/>
    <property type="evidence" value="ECO:0007669"/>
    <property type="project" value="UniProtKB-KW"/>
</dbReference>
<dbReference type="STRING" id="561184.SAMN05216376_11020"/>
<keyword evidence="7" id="KW-1185">Reference proteome</keyword>
<dbReference type="SUPFAM" id="SSF46785">
    <property type="entry name" value="Winged helix' DNA-binding domain"/>
    <property type="match status" value="1"/>
</dbReference>
<dbReference type="InterPro" id="IPR005119">
    <property type="entry name" value="LysR_subst-bd"/>
</dbReference>
<sequence length="301" mass="34224">MQTPRDPLSVDFRTLQMLLRVYALRSFTRAAEELGVNQSAVSYTIEKLRGVFHDPLFVRQGRAIHPTPRCEEIVQEAARLVGEFRQLAAPVDFDPATSQQRFTLACNYYERVLWVPQIVHTIRAQAPGITLDIIDASDIGHERLLNREADLLIGPFERDDPDFYRRRLYHERYVCLMNRDHPAAGTSLDMETYLSLLHVVVTYGGRWTSRYLVDLKELGHALKIGLRVPSPAGLEQLVSGSDLVATVPQRLSKVLGHSVQVSEFPLATRISIDLVWTAPHHRSAPHIWLRELIHKVVQASL</sequence>
<dbReference type="InterPro" id="IPR050389">
    <property type="entry name" value="LysR-type_TF"/>
</dbReference>
<dbReference type="SUPFAM" id="SSF53850">
    <property type="entry name" value="Periplasmic binding protein-like II"/>
    <property type="match status" value="1"/>
</dbReference>
<dbReference type="PATRIC" id="fig|1515334.3.peg.2416"/>
<gene>
    <name evidence="6" type="ORF">OA50_02400</name>
</gene>
<dbReference type="InterPro" id="IPR037402">
    <property type="entry name" value="YidZ_PBP2"/>
</dbReference>
<dbReference type="AlphaFoldDB" id="A0A0B3RXQ1"/>
<accession>A0A225QS00</accession>
<dbReference type="InterPro" id="IPR036390">
    <property type="entry name" value="WH_DNA-bd_sf"/>
</dbReference>
<dbReference type="InterPro" id="IPR000847">
    <property type="entry name" value="LysR_HTH_N"/>
</dbReference>
<dbReference type="PANTHER" id="PTHR30118:SF15">
    <property type="entry name" value="TRANSCRIPTIONAL REGULATORY PROTEIN"/>
    <property type="match status" value="1"/>
</dbReference>
<comment type="similarity">
    <text evidence="1">Belongs to the LysR transcriptional regulatory family.</text>
</comment>
<dbReference type="OrthoDB" id="9774011at2"/>
<evidence type="ECO:0000256" key="4">
    <source>
        <dbReference type="ARBA" id="ARBA00023163"/>
    </source>
</evidence>
<dbReference type="EMBL" id="JSUQ01000009">
    <property type="protein sequence ID" value="KHQ52857.1"/>
    <property type="molecule type" value="Genomic_DNA"/>
</dbReference>
<keyword evidence="2" id="KW-0805">Transcription regulation</keyword>
<dbReference type="RefSeq" id="WP_043141451.1">
    <property type="nucleotide sequence ID" value="NZ_JSUQ01000009.1"/>
</dbReference>
<feature type="domain" description="HTH lysR-type" evidence="5">
    <location>
        <begin position="10"/>
        <end position="67"/>
    </location>
</feature>
<evidence type="ECO:0000313" key="6">
    <source>
        <dbReference type="EMBL" id="KHQ52857.1"/>
    </source>
</evidence>
<evidence type="ECO:0000256" key="3">
    <source>
        <dbReference type="ARBA" id="ARBA00023125"/>
    </source>
</evidence>
<dbReference type="Pfam" id="PF00126">
    <property type="entry name" value="HTH_1"/>
    <property type="match status" value="1"/>
</dbReference>
<name>A0A0B3RXQ1_9RHOB</name>
<dbReference type="CDD" id="cd08417">
    <property type="entry name" value="PBP2_Nitroaromatics_like"/>
    <property type="match status" value="1"/>
</dbReference>
<dbReference type="InterPro" id="IPR036388">
    <property type="entry name" value="WH-like_DNA-bd_sf"/>
</dbReference>
<dbReference type="PRINTS" id="PR00039">
    <property type="entry name" value="HTHLYSR"/>
</dbReference>
<dbReference type="Gene3D" id="3.40.190.10">
    <property type="entry name" value="Periplasmic binding protein-like II"/>
    <property type="match status" value="2"/>
</dbReference>
<protein>
    <submittedName>
        <fullName evidence="6">Putative transcription regulator protein</fullName>
    </submittedName>
</protein>
<dbReference type="PROSITE" id="PS50931">
    <property type="entry name" value="HTH_LYSR"/>
    <property type="match status" value="1"/>
</dbReference>
<evidence type="ECO:0000256" key="2">
    <source>
        <dbReference type="ARBA" id="ARBA00023015"/>
    </source>
</evidence>
<evidence type="ECO:0000256" key="1">
    <source>
        <dbReference type="ARBA" id="ARBA00009437"/>
    </source>
</evidence>
<comment type="caution">
    <text evidence="6">The sequence shown here is derived from an EMBL/GenBank/DDBJ whole genome shotgun (WGS) entry which is preliminary data.</text>
</comment>
<dbReference type="PANTHER" id="PTHR30118">
    <property type="entry name" value="HTH-TYPE TRANSCRIPTIONAL REGULATOR LEUO-RELATED"/>
    <property type="match status" value="1"/>
</dbReference>
<proteinExistence type="inferred from homology"/>
<dbReference type="Gene3D" id="1.10.10.10">
    <property type="entry name" value="Winged helix-like DNA-binding domain superfamily/Winged helix DNA-binding domain"/>
    <property type="match status" value="1"/>
</dbReference>
<dbReference type="Pfam" id="PF03466">
    <property type="entry name" value="LysR_substrate"/>
    <property type="match status" value="1"/>
</dbReference>